<dbReference type="PANTHER" id="PTHR44688:SF16">
    <property type="entry name" value="DNA-BINDING TRANSCRIPTIONAL ACTIVATOR DEVR_DOSR"/>
    <property type="match status" value="1"/>
</dbReference>
<dbReference type="PROSITE" id="PS50043">
    <property type="entry name" value="HTH_LUXR_2"/>
    <property type="match status" value="1"/>
</dbReference>
<protein>
    <submittedName>
        <fullName evidence="5">LuxR family transcriptional regulator</fullName>
    </submittedName>
</protein>
<dbReference type="Gene3D" id="3.30.450.80">
    <property type="entry name" value="Transcription factor LuxR-like, autoinducer-binding domain"/>
    <property type="match status" value="1"/>
</dbReference>
<feature type="domain" description="HTH luxR-type" evidence="4">
    <location>
        <begin position="164"/>
        <end position="229"/>
    </location>
</feature>
<dbReference type="SUPFAM" id="SSF46894">
    <property type="entry name" value="C-terminal effector domain of the bipartite response regulators"/>
    <property type="match status" value="1"/>
</dbReference>
<dbReference type="EMBL" id="JAINVV010000005">
    <property type="protein sequence ID" value="MBY8823263.1"/>
    <property type="molecule type" value="Genomic_DNA"/>
</dbReference>
<proteinExistence type="predicted"/>
<evidence type="ECO:0000259" key="4">
    <source>
        <dbReference type="PROSITE" id="PS50043"/>
    </source>
</evidence>
<accession>A0ABS7PPW5</accession>
<keyword evidence="1" id="KW-0805">Transcription regulation</keyword>
<keyword evidence="3" id="KW-0804">Transcription</keyword>
<gene>
    <name evidence="5" type="ORF">K7G82_13235</name>
</gene>
<dbReference type="SMART" id="SM00421">
    <property type="entry name" value="HTH_LUXR"/>
    <property type="match status" value="1"/>
</dbReference>
<evidence type="ECO:0000256" key="1">
    <source>
        <dbReference type="ARBA" id="ARBA00023015"/>
    </source>
</evidence>
<dbReference type="CDD" id="cd06170">
    <property type="entry name" value="LuxR_C_like"/>
    <property type="match status" value="1"/>
</dbReference>
<dbReference type="InterPro" id="IPR036388">
    <property type="entry name" value="WH-like_DNA-bd_sf"/>
</dbReference>
<organism evidence="5 6">
    <name type="scientific">Sphingomonas colocasiae</name>
    <dbReference type="NCBI Taxonomy" id="1848973"/>
    <lineage>
        <taxon>Bacteria</taxon>
        <taxon>Pseudomonadati</taxon>
        <taxon>Pseudomonadota</taxon>
        <taxon>Alphaproteobacteria</taxon>
        <taxon>Sphingomonadales</taxon>
        <taxon>Sphingomonadaceae</taxon>
        <taxon>Sphingomonas</taxon>
    </lineage>
</organism>
<evidence type="ECO:0000256" key="2">
    <source>
        <dbReference type="ARBA" id="ARBA00023125"/>
    </source>
</evidence>
<dbReference type="PANTHER" id="PTHR44688">
    <property type="entry name" value="DNA-BINDING TRANSCRIPTIONAL ACTIVATOR DEVR_DOSR"/>
    <property type="match status" value="1"/>
</dbReference>
<evidence type="ECO:0000313" key="5">
    <source>
        <dbReference type="EMBL" id="MBY8823263.1"/>
    </source>
</evidence>
<dbReference type="InterPro" id="IPR036693">
    <property type="entry name" value="TF_LuxR_autoind-bd_dom_sf"/>
</dbReference>
<keyword evidence="2" id="KW-0238">DNA-binding</keyword>
<dbReference type="InterPro" id="IPR005143">
    <property type="entry name" value="TF_LuxR_autoind-bd_dom"/>
</dbReference>
<reference evidence="5 6" key="1">
    <citation type="submission" date="2021-08" db="EMBL/GenBank/DDBJ databases">
        <authorList>
            <person name="Tuo L."/>
        </authorList>
    </citation>
    <scope>NUCLEOTIDE SEQUENCE [LARGE SCALE GENOMIC DNA]</scope>
    <source>
        <strain evidence="5 6">JCM 31229</strain>
    </source>
</reference>
<name>A0ABS7PPW5_9SPHN</name>
<dbReference type="Pfam" id="PF03472">
    <property type="entry name" value="Autoind_bind"/>
    <property type="match status" value="1"/>
</dbReference>
<dbReference type="InterPro" id="IPR016032">
    <property type="entry name" value="Sig_transdc_resp-reg_C-effctor"/>
</dbReference>
<dbReference type="Proteomes" id="UP000706039">
    <property type="component" value="Unassembled WGS sequence"/>
</dbReference>
<sequence length="239" mass="25805">MACLAGFAERANRVADLVGLAGLVAEMARDLGFAHHALAEHGEPADGCLFLHDYPGRWADAFIARAMHRFDPVRQAAARRVGGFGWRELPRLVTLEPCQRAMMSEACDIGLGEGFTVPLHAPGMRVASCSFVCPPGEPLPRHALPAAECLAYLAFGAAHRLLGVRWSRPRLTARQRQCVALVSQGKTDWEIGVILGLSEETVGKYLDAARMRFGVARRTQLVAAALVAGEIGADPAEWL</sequence>
<keyword evidence="6" id="KW-1185">Reference proteome</keyword>
<dbReference type="SUPFAM" id="SSF75516">
    <property type="entry name" value="Pheromone-binding domain of LuxR-like quorum-sensing transcription factors"/>
    <property type="match status" value="1"/>
</dbReference>
<evidence type="ECO:0000256" key="3">
    <source>
        <dbReference type="ARBA" id="ARBA00023163"/>
    </source>
</evidence>
<dbReference type="Pfam" id="PF00196">
    <property type="entry name" value="GerE"/>
    <property type="match status" value="1"/>
</dbReference>
<dbReference type="Gene3D" id="1.10.10.10">
    <property type="entry name" value="Winged helix-like DNA-binding domain superfamily/Winged helix DNA-binding domain"/>
    <property type="match status" value="1"/>
</dbReference>
<evidence type="ECO:0000313" key="6">
    <source>
        <dbReference type="Proteomes" id="UP000706039"/>
    </source>
</evidence>
<comment type="caution">
    <text evidence="5">The sequence shown here is derived from an EMBL/GenBank/DDBJ whole genome shotgun (WGS) entry which is preliminary data.</text>
</comment>
<dbReference type="InterPro" id="IPR000792">
    <property type="entry name" value="Tscrpt_reg_LuxR_C"/>
</dbReference>